<dbReference type="EC" id="1.1.1.298" evidence="6"/>
<proteinExistence type="predicted"/>
<dbReference type="SUPFAM" id="SSF55469">
    <property type="entry name" value="FMN-dependent nitroreductase-like"/>
    <property type="match status" value="1"/>
</dbReference>
<dbReference type="InterPro" id="IPR029479">
    <property type="entry name" value="Nitroreductase"/>
</dbReference>
<dbReference type="PANTHER" id="PTHR43543">
    <property type="entry name" value="MALONIC SEMIALDEHYDE REDUCTASE RUTE-RELATED"/>
    <property type="match status" value="1"/>
</dbReference>
<name>A0ABW1QRI3_9ACTN</name>
<evidence type="ECO:0000256" key="3">
    <source>
        <dbReference type="ARBA" id="ARBA00022857"/>
    </source>
</evidence>
<reference evidence="7" key="1">
    <citation type="journal article" date="2019" name="Int. J. Syst. Evol. Microbiol.">
        <title>The Global Catalogue of Microorganisms (GCM) 10K type strain sequencing project: providing services to taxonomists for standard genome sequencing and annotation.</title>
        <authorList>
            <consortium name="The Broad Institute Genomics Platform"/>
            <consortium name="The Broad Institute Genome Sequencing Center for Infectious Disease"/>
            <person name="Wu L."/>
            <person name="Ma J."/>
        </authorList>
    </citation>
    <scope>NUCLEOTIDE SEQUENCE [LARGE SCALE GENOMIC DNA]</scope>
    <source>
        <strain evidence="7">DFY28</strain>
    </source>
</reference>
<dbReference type="NCBIfam" id="NF003768">
    <property type="entry name" value="PRK05365.1"/>
    <property type="match status" value="1"/>
</dbReference>
<accession>A0ABW1QRI3</accession>
<dbReference type="InterPro" id="IPR000415">
    <property type="entry name" value="Nitroreductase-like"/>
</dbReference>
<dbReference type="PANTHER" id="PTHR43543:SF1">
    <property type="entry name" value="MALONIC SEMIALDEHYDE REDUCTASE RUTE-RELATED"/>
    <property type="match status" value="1"/>
</dbReference>
<evidence type="ECO:0000313" key="7">
    <source>
        <dbReference type="Proteomes" id="UP001596098"/>
    </source>
</evidence>
<keyword evidence="3" id="KW-0521">NADP</keyword>
<dbReference type="GO" id="GO:0035527">
    <property type="term" value="F:3-hydroxypropionate dehydrogenase (NADP+) activity"/>
    <property type="evidence" value="ECO:0007669"/>
    <property type="project" value="UniProtKB-EC"/>
</dbReference>
<dbReference type="Proteomes" id="UP001596098">
    <property type="component" value="Unassembled WGS sequence"/>
</dbReference>
<dbReference type="InterPro" id="IPR023936">
    <property type="entry name" value="RutE-like"/>
</dbReference>
<protein>
    <submittedName>
        <fullName evidence="6">Malonic semialdehyde reductase</fullName>
        <ecNumber evidence="6">1.1.1.298</ecNumber>
    </submittedName>
</protein>
<evidence type="ECO:0000256" key="4">
    <source>
        <dbReference type="ARBA" id="ARBA00023002"/>
    </source>
</evidence>
<evidence type="ECO:0000256" key="1">
    <source>
        <dbReference type="ARBA" id="ARBA00022630"/>
    </source>
</evidence>
<evidence type="ECO:0000313" key="6">
    <source>
        <dbReference type="EMBL" id="MFC6152076.1"/>
    </source>
</evidence>
<evidence type="ECO:0000256" key="2">
    <source>
        <dbReference type="ARBA" id="ARBA00022643"/>
    </source>
</evidence>
<comment type="caution">
    <text evidence="6">The sequence shown here is derived from an EMBL/GenBank/DDBJ whole genome shotgun (WGS) entry which is preliminary data.</text>
</comment>
<dbReference type="EMBL" id="JBHSQI010000001">
    <property type="protein sequence ID" value="MFC6152076.1"/>
    <property type="molecule type" value="Genomic_DNA"/>
</dbReference>
<keyword evidence="1" id="KW-0285">Flavoprotein</keyword>
<organism evidence="6 7">
    <name type="scientific">Nocardioides yefusunii</name>
    <dbReference type="NCBI Taxonomy" id="2500546"/>
    <lineage>
        <taxon>Bacteria</taxon>
        <taxon>Bacillati</taxon>
        <taxon>Actinomycetota</taxon>
        <taxon>Actinomycetes</taxon>
        <taxon>Propionibacteriales</taxon>
        <taxon>Nocardioidaceae</taxon>
        <taxon>Nocardioides</taxon>
    </lineage>
</organism>
<gene>
    <name evidence="6" type="ORF">ACFPWU_00130</name>
</gene>
<keyword evidence="7" id="KW-1185">Reference proteome</keyword>
<feature type="domain" description="Nitroreductase" evidence="5">
    <location>
        <begin position="19"/>
        <end position="174"/>
    </location>
</feature>
<dbReference type="CDD" id="cd02148">
    <property type="entry name" value="RutE-like"/>
    <property type="match status" value="1"/>
</dbReference>
<keyword evidence="2" id="KW-0288">FMN</keyword>
<evidence type="ECO:0000259" key="5">
    <source>
        <dbReference type="Pfam" id="PF00881"/>
    </source>
</evidence>
<dbReference type="Pfam" id="PF00881">
    <property type="entry name" value="Nitroreductase"/>
    <property type="match status" value="1"/>
</dbReference>
<dbReference type="InterPro" id="IPR050461">
    <property type="entry name" value="Nitroreductase_HadB/RutE"/>
</dbReference>
<dbReference type="Gene3D" id="3.40.109.10">
    <property type="entry name" value="NADH Oxidase"/>
    <property type="match status" value="1"/>
</dbReference>
<sequence>MTDLLAIPADVQDLLFREARTANSFTDEPVTDEQLAAIYELTKFGPSAMNTQPLRVVAIRSGEAKEKLLKHMAGGNRDKTETAPLTVILAADTNFHDTLPRTFPHFPGARDMFLDDDARTEAALFNATLQAGYFIVGVRAAGLAAGPMTGMDVAGINADVLPDHLKAVMVVNIGHPGENAWFDRLPRLERDEAVIEL</sequence>
<dbReference type="RefSeq" id="WP_128220089.1">
    <property type="nucleotide sequence ID" value="NZ_CP034929.1"/>
</dbReference>
<keyword evidence="4 6" id="KW-0560">Oxidoreductase</keyword>